<accession>X1DWM0</accession>
<dbReference type="EMBL" id="BART01025428">
    <property type="protein sequence ID" value="GAH00788.1"/>
    <property type="molecule type" value="Genomic_DNA"/>
</dbReference>
<dbReference type="Gene3D" id="3.40.50.300">
    <property type="entry name" value="P-loop containing nucleotide triphosphate hydrolases"/>
    <property type="match status" value="1"/>
</dbReference>
<gene>
    <name evidence="1" type="ORF">S01H4_45646</name>
</gene>
<organism evidence="1">
    <name type="scientific">marine sediment metagenome</name>
    <dbReference type="NCBI Taxonomy" id="412755"/>
    <lineage>
        <taxon>unclassified sequences</taxon>
        <taxon>metagenomes</taxon>
        <taxon>ecological metagenomes</taxon>
    </lineage>
</organism>
<protein>
    <recommendedName>
        <fullName evidence="2">ABC transporter domain-containing protein</fullName>
    </recommendedName>
</protein>
<dbReference type="SUPFAM" id="SSF52540">
    <property type="entry name" value="P-loop containing nucleoside triphosphate hydrolases"/>
    <property type="match status" value="1"/>
</dbReference>
<dbReference type="AlphaFoldDB" id="X1DWM0"/>
<evidence type="ECO:0008006" key="2">
    <source>
        <dbReference type="Google" id="ProtNLM"/>
    </source>
</evidence>
<sequence>MGTKAEFYMLLSRLSGEDTTVLFYSSDDEELLELCDRVLVFQNGEVRTELIGEKLTSANLVEASIGVSKKGDSGP</sequence>
<proteinExistence type="predicted"/>
<comment type="caution">
    <text evidence="1">The sequence shown here is derived from an EMBL/GenBank/DDBJ whole genome shotgun (WGS) entry which is preliminary data.</text>
</comment>
<name>X1DWM0_9ZZZZ</name>
<dbReference type="InterPro" id="IPR027417">
    <property type="entry name" value="P-loop_NTPase"/>
</dbReference>
<reference evidence="1" key="1">
    <citation type="journal article" date="2014" name="Front. Microbiol.">
        <title>High frequency of phylogenetically diverse reductive dehalogenase-homologous genes in deep subseafloor sedimentary metagenomes.</title>
        <authorList>
            <person name="Kawai M."/>
            <person name="Futagami T."/>
            <person name="Toyoda A."/>
            <person name="Takaki Y."/>
            <person name="Nishi S."/>
            <person name="Hori S."/>
            <person name="Arai W."/>
            <person name="Tsubouchi T."/>
            <person name="Morono Y."/>
            <person name="Uchiyama I."/>
            <person name="Ito T."/>
            <person name="Fujiyama A."/>
            <person name="Inagaki F."/>
            <person name="Takami H."/>
        </authorList>
    </citation>
    <scope>NUCLEOTIDE SEQUENCE</scope>
    <source>
        <strain evidence="1">Expedition CK06-06</strain>
    </source>
</reference>
<evidence type="ECO:0000313" key="1">
    <source>
        <dbReference type="EMBL" id="GAH00788.1"/>
    </source>
</evidence>